<dbReference type="EMBL" id="CAJVPY010017612">
    <property type="protein sequence ID" value="CAG8762738.1"/>
    <property type="molecule type" value="Genomic_DNA"/>
</dbReference>
<evidence type="ECO:0000313" key="3">
    <source>
        <dbReference type="Proteomes" id="UP000789405"/>
    </source>
</evidence>
<evidence type="ECO:0000256" key="1">
    <source>
        <dbReference type="SAM" id="MobiDB-lite"/>
    </source>
</evidence>
<accession>A0A9N9J2K0</accession>
<name>A0A9N9J2K0_9GLOM</name>
<feature type="region of interest" description="Disordered" evidence="1">
    <location>
        <begin position="20"/>
        <end position="48"/>
    </location>
</feature>
<dbReference type="AlphaFoldDB" id="A0A9N9J2K0"/>
<reference evidence="2" key="1">
    <citation type="submission" date="2021-06" db="EMBL/GenBank/DDBJ databases">
        <authorList>
            <person name="Kallberg Y."/>
            <person name="Tangrot J."/>
            <person name="Rosling A."/>
        </authorList>
    </citation>
    <scope>NUCLEOTIDE SEQUENCE</scope>
    <source>
        <strain evidence="2">MA453B</strain>
    </source>
</reference>
<proteinExistence type="predicted"/>
<comment type="caution">
    <text evidence="2">The sequence shown here is derived from an EMBL/GenBank/DDBJ whole genome shotgun (WGS) entry which is preliminary data.</text>
</comment>
<keyword evidence="3" id="KW-1185">Reference proteome</keyword>
<dbReference type="Proteomes" id="UP000789405">
    <property type="component" value="Unassembled WGS sequence"/>
</dbReference>
<protein>
    <submittedName>
        <fullName evidence="2">8126_t:CDS:1</fullName>
    </submittedName>
</protein>
<organism evidence="2 3">
    <name type="scientific">Dentiscutata erythropus</name>
    <dbReference type="NCBI Taxonomy" id="1348616"/>
    <lineage>
        <taxon>Eukaryota</taxon>
        <taxon>Fungi</taxon>
        <taxon>Fungi incertae sedis</taxon>
        <taxon>Mucoromycota</taxon>
        <taxon>Glomeromycotina</taxon>
        <taxon>Glomeromycetes</taxon>
        <taxon>Diversisporales</taxon>
        <taxon>Gigasporaceae</taxon>
        <taxon>Dentiscutata</taxon>
    </lineage>
</organism>
<sequence length="83" mass="9236">MDNDNLQYFSSTHQFDESIADSITRSNSPVLETRSTSAKSDNEASNENKTIETIQSLNNQKINIEVTYSICNVLNDLGKSCDS</sequence>
<evidence type="ECO:0000313" key="2">
    <source>
        <dbReference type="EMBL" id="CAG8762738.1"/>
    </source>
</evidence>
<feature type="compositionally biased region" description="Polar residues" evidence="1">
    <location>
        <begin position="21"/>
        <end position="48"/>
    </location>
</feature>
<gene>
    <name evidence="2" type="ORF">DERYTH_LOCUS17965</name>
</gene>